<keyword evidence="1 2" id="KW-0238">DNA-binding</keyword>
<accession>A0A9D2RCH5</accession>
<evidence type="ECO:0000313" key="5">
    <source>
        <dbReference type="Proteomes" id="UP000823909"/>
    </source>
</evidence>
<dbReference type="GO" id="GO:0003677">
    <property type="term" value="F:DNA binding"/>
    <property type="evidence" value="ECO:0007669"/>
    <property type="project" value="UniProtKB-UniRule"/>
</dbReference>
<name>A0A9D2RCH5_9FIRM</name>
<evidence type="ECO:0000313" key="4">
    <source>
        <dbReference type="EMBL" id="HJD42624.1"/>
    </source>
</evidence>
<dbReference type="InterPro" id="IPR009057">
    <property type="entry name" value="Homeodomain-like_sf"/>
</dbReference>
<reference evidence="4" key="1">
    <citation type="journal article" date="2021" name="PeerJ">
        <title>Extensive microbial diversity within the chicken gut microbiome revealed by metagenomics and culture.</title>
        <authorList>
            <person name="Gilroy R."/>
            <person name="Ravi A."/>
            <person name="Getino M."/>
            <person name="Pursley I."/>
            <person name="Horton D.L."/>
            <person name="Alikhan N.F."/>
            <person name="Baker D."/>
            <person name="Gharbi K."/>
            <person name="Hall N."/>
            <person name="Watson M."/>
            <person name="Adriaenssens E.M."/>
            <person name="Foster-Nyarko E."/>
            <person name="Jarju S."/>
            <person name="Secka A."/>
            <person name="Antonio M."/>
            <person name="Oren A."/>
            <person name="Chaudhuri R.R."/>
            <person name="La Ragione R."/>
            <person name="Hildebrand F."/>
            <person name="Pallen M.J."/>
        </authorList>
    </citation>
    <scope>NUCLEOTIDE SEQUENCE</scope>
    <source>
        <strain evidence="4">ChiBcec15-3976</strain>
    </source>
</reference>
<organism evidence="4 5">
    <name type="scientific">Candidatus Mediterraneibacter quadrami</name>
    <dbReference type="NCBI Taxonomy" id="2838684"/>
    <lineage>
        <taxon>Bacteria</taxon>
        <taxon>Bacillati</taxon>
        <taxon>Bacillota</taxon>
        <taxon>Clostridia</taxon>
        <taxon>Lachnospirales</taxon>
        <taxon>Lachnospiraceae</taxon>
        <taxon>Mediterraneibacter</taxon>
    </lineage>
</organism>
<dbReference type="EMBL" id="DWUU01000038">
    <property type="protein sequence ID" value="HJD42624.1"/>
    <property type="molecule type" value="Genomic_DNA"/>
</dbReference>
<reference evidence="4" key="2">
    <citation type="submission" date="2021-04" db="EMBL/GenBank/DDBJ databases">
        <authorList>
            <person name="Gilroy R."/>
        </authorList>
    </citation>
    <scope>NUCLEOTIDE SEQUENCE</scope>
    <source>
        <strain evidence="4">ChiBcec15-3976</strain>
    </source>
</reference>
<dbReference type="Pfam" id="PF14278">
    <property type="entry name" value="TetR_C_8"/>
    <property type="match status" value="1"/>
</dbReference>
<dbReference type="Proteomes" id="UP000823909">
    <property type="component" value="Unassembled WGS sequence"/>
</dbReference>
<dbReference type="InterPro" id="IPR001647">
    <property type="entry name" value="HTH_TetR"/>
</dbReference>
<dbReference type="SUPFAM" id="SSF46689">
    <property type="entry name" value="Homeodomain-like"/>
    <property type="match status" value="1"/>
</dbReference>
<feature type="DNA-binding region" description="H-T-H motif" evidence="2">
    <location>
        <begin position="33"/>
        <end position="52"/>
    </location>
</feature>
<evidence type="ECO:0000256" key="2">
    <source>
        <dbReference type="PROSITE-ProRule" id="PRU00335"/>
    </source>
</evidence>
<sequence length="199" mass="22914">MAKNMDRRVRKTRAQLRQGLAELLKEKSIKEITVKELVEKVDINRSTFYLHYTDIYDMMEKIENELTGEIEDLIHTHPVSPFNEDSFPFIEDIFSILAENRDICAALLGPNGDISFLHRIEALLSEHSLNALKQTFPEKIDDLTYYYAFCLSGCIGLVKAWLSEGSSVSPQHMAELTFKLIMNALRGFYPDLSVKHHDF</sequence>
<dbReference type="InterPro" id="IPR050624">
    <property type="entry name" value="HTH-type_Tx_Regulator"/>
</dbReference>
<dbReference type="PROSITE" id="PS50977">
    <property type="entry name" value="HTH_TETR_2"/>
    <property type="match status" value="1"/>
</dbReference>
<evidence type="ECO:0000256" key="1">
    <source>
        <dbReference type="ARBA" id="ARBA00023125"/>
    </source>
</evidence>
<dbReference type="PANTHER" id="PTHR43479">
    <property type="entry name" value="ACREF/ENVCD OPERON REPRESSOR-RELATED"/>
    <property type="match status" value="1"/>
</dbReference>
<dbReference type="Gene3D" id="1.10.357.10">
    <property type="entry name" value="Tetracycline Repressor, domain 2"/>
    <property type="match status" value="1"/>
</dbReference>
<comment type="caution">
    <text evidence="4">The sequence shown here is derived from an EMBL/GenBank/DDBJ whole genome shotgun (WGS) entry which is preliminary data.</text>
</comment>
<dbReference type="AlphaFoldDB" id="A0A9D2RCH5"/>
<proteinExistence type="predicted"/>
<protein>
    <submittedName>
        <fullName evidence="4">TetR/AcrR family transcriptional regulator C-terminal domain-containing protein</fullName>
    </submittedName>
</protein>
<feature type="domain" description="HTH tetR-type" evidence="3">
    <location>
        <begin position="10"/>
        <end position="70"/>
    </location>
</feature>
<gene>
    <name evidence="4" type="ORF">H9910_06405</name>
</gene>
<dbReference type="PANTHER" id="PTHR43479:SF7">
    <property type="entry name" value="TETR-FAMILY TRANSCRIPTIONAL REGULATOR"/>
    <property type="match status" value="1"/>
</dbReference>
<evidence type="ECO:0000259" key="3">
    <source>
        <dbReference type="PROSITE" id="PS50977"/>
    </source>
</evidence>
<dbReference type="InterPro" id="IPR039532">
    <property type="entry name" value="TetR_C_Firmicutes"/>
</dbReference>